<feature type="compositionally biased region" description="Polar residues" evidence="4">
    <location>
        <begin position="891"/>
        <end position="902"/>
    </location>
</feature>
<name>A0A165UHL1_9AGAM</name>
<dbReference type="InterPro" id="IPR012677">
    <property type="entry name" value="Nucleotide-bd_a/b_plait_sf"/>
</dbReference>
<feature type="compositionally biased region" description="Basic and acidic residues" evidence="4">
    <location>
        <begin position="46"/>
        <end position="66"/>
    </location>
</feature>
<reference evidence="6 7" key="1">
    <citation type="journal article" date="2016" name="Mol. Biol. Evol.">
        <title>Comparative Genomics of Early-Diverging Mushroom-Forming Fungi Provides Insights into the Origins of Lignocellulose Decay Capabilities.</title>
        <authorList>
            <person name="Nagy L.G."/>
            <person name="Riley R."/>
            <person name="Tritt A."/>
            <person name="Adam C."/>
            <person name="Daum C."/>
            <person name="Floudas D."/>
            <person name="Sun H."/>
            <person name="Yadav J.S."/>
            <person name="Pangilinan J."/>
            <person name="Larsson K.H."/>
            <person name="Matsuura K."/>
            <person name="Barry K."/>
            <person name="Labutti K."/>
            <person name="Kuo R."/>
            <person name="Ohm R.A."/>
            <person name="Bhattacharya S.S."/>
            <person name="Shirouzu T."/>
            <person name="Yoshinaga Y."/>
            <person name="Martin F.M."/>
            <person name="Grigoriev I.V."/>
            <person name="Hibbett D.S."/>
        </authorList>
    </citation>
    <scope>NUCLEOTIDE SEQUENCE [LARGE SCALE GENOMIC DNA]</scope>
    <source>
        <strain evidence="6 7">HHB14362 ss-1</strain>
    </source>
</reference>
<feature type="region of interest" description="Disordered" evidence="4">
    <location>
        <begin position="639"/>
        <end position="661"/>
    </location>
</feature>
<evidence type="ECO:0000259" key="5">
    <source>
        <dbReference type="PROSITE" id="PS50102"/>
    </source>
</evidence>
<dbReference type="OrthoDB" id="271725at2759"/>
<dbReference type="STRING" id="1314782.A0A165UHL1"/>
<feature type="region of interest" description="Disordered" evidence="4">
    <location>
        <begin position="1"/>
        <end position="66"/>
    </location>
</feature>
<dbReference type="Gene3D" id="3.30.70.330">
    <property type="match status" value="2"/>
</dbReference>
<proteinExistence type="predicted"/>
<dbReference type="GO" id="GO:0003723">
    <property type="term" value="F:RNA binding"/>
    <property type="evidence" value="ECO:0007669"/>
    <property type="project" value="UniProtKB-UniRule"/>
</dbReference>
<keyword evidence="2 3" id="KW-0694">RNA-binding</keyword>
<evidence type="ECO:0000256" key="4">
    <source>
        <dbReference type="SAM" id="MobiDB-lite"/>
    </source>
</evidence>
<keyword evidence="7" id="KW-1185">Reference proteome</keyword>
<dbReference type="AlphaFoldDB" id="A0A165UHL1"/>
<keyword evidence="1" id="KW-0677">Repeat</keyword>
<feature type="domain" description="RRM" evidence="5">
    <location>
        <begin position="430"/>
        <end position="504"/>
    </location>
</feature>
<dbReference type="Pfam" id="PF00076">
    <property type="entry name" value="RRM_1"/>
    <property type="match status" value="1"/>
</dbReference>
<dbReference type="EMBL" id="KV425559">
    <property type="protein sequence ID" value="KZT28171.1"/>
    <property type="molecule type" value="Genomic_DNA"/>
</dbReference>
<accession>A0A165UHL1</accession>
<evidence type="ECO:0000256" key="2">
    <source>
        <dbReference type="ARBA" id="ARBA00022884"/>
    </source>
</evidence>
<feature type="compositionally biased region" description="Polar residues" evidence="4">
    <location>
        <begin position="1"/>
        <end position="10"/>
    </location>
</feature>
<feature type="region of interest" description="Disordered" evidence="4">
    <location>
        <begin position="300"/>
        <end position="331"/>
    </location>
</feature>
<protein>
    <recommendedName>
        <fullName evidence="5">RRM domain-containing protein</fullName>
    </recommendedName>
</protein>
<dbReference type="PANTHER" id="PTHR24012">
    <property type="entry name" value="RNA BINDING PROTEIN"/>
    <property type="match status" value="1"/>
</dbReference>
<evidence type="ECO:0000313" key="6">
    <source>
        <dbReference type="EMBL" id="KZT28171.1"/>
    </source>
</evidence>
<dbReference type="PROSITE" id="PS50102">
    <property type="entry name" value="RRM"/>
    <property type="match status" value="2"/>
</dbReference>
<dbReference type="InParanoid" id="A0A165UHL1"/>
<feature type="region of interest" description="Disordered" evidence="4">
    <location>
        <begin position="891"/>
        <end position="912"/>
    </location>
</feature>
<dbReference type="Proteomes" id="UP000076761">
    <property type="component" value="Unassembled WGS sequence"/>
</dbReference>
<dbReference type="InterPro" id="IPR035979">
    <property type="entry name" value="RBD_domain_sf"/>
</dbReference>
<dbReference type="SMART" id="SM00360">
    <property type="entry name" value="RRM"/>
    <property type="match status" value="2"/>
</dbReference>
<evidence type="ECO:0000313" key="7">
    <source>
        <dbReference type="Proteomes" id="UP000076761"/>
    </source>
</evidence>
<dbReference type="InterPro" id="IPR000504">
    <property type="entry name" value="RRM_dom"/>
</dbReference>
<gene>
    <name evidence="6" type="ORF">NEOLEDRAFT_1176314</name>
</gene>
<evidence type="ECO:0000256" key="3">
    <source>
        <dbReference type="PROSITE-ProRule" id="PRU00176"/>
    </source>
</evidence>
<feature type="compositionally biased region" description="Polar residues" evidence="4">
    <location>
        <begin position="303"/>
        <end position="315"/>
    </location>
</feature>
<feature type="domain" description="RRM" evidence="5">
    <location>
        <begin position="555"/>
        <end position="637"/>
    </location>
</feature>
<evidence type="ECO:0000256" key="1">
    <source>
        <dbReference type="ARBA" id="ARBA00022737"/>
    </source>
</evidence>
<feature type="region of interest" description="Disordered" evidence="4">
    <location>
        <begin position="255"/>
        <end position="277"/>
    </location>
</feature>
<sequence length="1093" mass="112249">MHSSTGSPSPTCAHDNRASISTPPPQSSISPAFANSSVPNSPAPAHSEHASEWTRRDGGSMDTMSLRDDTSLVGLGFSDGTAAPDDSEANVIGAIISLYSSSSPTLTAVASPAVSVSPTPTAYASALPSPSFGSSTFRGAETLSINTADAITHSSSLESAPSSSLESTPSSLSASPTFTTVASATVSPATKFVLAPAATSPPVNSTSSVVASPAIAASSGATPSSVALSAITLPAITSPAIATMSGPLAANPISSLQNFTSPEQTSLPDENAGVSDSLSSAFASGQVDVSSSLTPAQAGMTASLASSGQATVSGSPTPHATATTPPNPNVGVAKGNTLDSGGLMLKTPVELLDSKSPATSEKIYSPPTSVQPAASAVSSVSSESFVFSPASYEFSQLSNAAQDTSSTLSAASSALSATSSTASGQSFKTPNVYINGLPPNFPEEQLFNMTKEFGPVVSVRTFTRHVSERPTGYGFVLFETLEGAEKCIEALRKYRNLHPSFSKQIHKIPGTLYSNVDTTQCAVAGAGDGSGGAGVGVDENSFKVRMEKLKDTTSTNLYIEGLPLSIDEPTLAALVSPYAIKSSRFFQTKLSHPPRIIAFLRLETRTACEEIIERLHGRMVRGWNDPGCRISVRFADSNEQRELRKKERAKREGGDGSPNRLTMAQAALLNLRGSEMKSRAGGLDLGEHTMRVQGLGHRAASAQGLSQHAMATQSLNQHSMAGQSLAQQSMAAQYQQQRDMQLLLDSLKNGGMGLDGMGMAGLGYPAANLIPGSVDVNTLLAAQELNNWNGSGSTQAGVGGLTPAEQLLIQAHMQARARLGDQGVLGSSPSLPLAGLPQAAMSRSVSQGYRGYANNIASPNLHGYSQLGSPAVGVLPGMPEEEINAVPSVLSQRSQTQGQARGQSHRGNERGFGAVRSTVDLDLDNITYGHHGTVRRGSTTNDPILAQRQASAAQGLQGRAQSSSHHMRATTLPASYAANHRSGGTFDAGKGALASAATRANNLKIDSVASNAGSSTAEKDQSPLVSPALTYASRTPSSTSFSPATPYFNAGFEGYEGVGVSVGAGDHVPAGLGLSMINGAGNGKGKGRAVSHS</sequence>
<dbReference type="SUPFAM" id="SSF54928">
    <property type="entry name" value="RNA-binding domain, RBD"/>
    <property type="match status" value="2"/>
</dbReference>
<organism evidence="6 7">
    <name type="scientific">Neolentinus lepideus HHB14362 ss-1</name>
    <dbReference type="NCBI Taxonomy" id="1314782"/>
    <lineage>
        <taxon>Eukaryota</taxon>
        <taxon>Fungi</taxon>
        <taxon>Dikarya</taxon>
        <taxon>Basidiomycota</taxon>
        <taxon>Agaricomycotina</taxon>
        <taxon>Agaricomycetes</taxon>
        <taxon>Gloeophyllales</taxon>
        <taxon>Gloeophyllaceae</taxon>
        <taxon>Neolentinus</taxon>
    </lineage>
</organism>
<feature type="compositionally biased region" description="Basic and acidic residues" evidence="4">
    <location>
        <begin position="639"/>
        <end position="654"/>
    </location>
</feature>